<dbReference type="AlphaFoldDB" id="A0A518GUQ1"/>
<accession>A0A518GUQ1</accession>
<protein>
    <submittedName>
        <fullName evidence="2">Uncharacterized protein</fullName>
    </submittedName>
</protein>
<evidence type="ECO:0000313" key="2">
    <source>
        <dbReference type="EMBL" id="QDV32313.1"/>
    </source>
</evidence>
<dbReference type="RefSeq" id="WP_145266319.1">
    <property type="nucleotide sequence ID" value="NZ_CP036426.1"/>
</dbReference>
<proteinExistence type="predicted"/>
<feature type="compositionally biased region" description="Polar residues" evidence="1">
    <location>
        <begin position="54"/>
        <end position="69"/>
    </location>
</feature>
<name>A0A518GUQ1_9BACT</name>
<dbReference type="Proteomes" id="UP000317835">
    <property type="component" value="Chromosome"/>
</dbReference>
<sequence>MSASSPRPLRISAATATLALMLSGCGGGDQGAVIEFPESQVQPVLTESKDAENTGGSMSQGDPSQYTRP</sequence>
<organism evidence="2 3">
    <name type="scientific">Tautonia plasticadhaerens</name>
    <dbReference type="NCBI Taxonomy" id="2527974"/>
    <lineage>
        <taxon>Bacteria</taxon>
        <taxon>Pseudomonadati</taxon>
        <taxon>Planctomycetota</taxon>
        <taxon>Planctomycetia</taxon>
        <taxon>Isosphaerales</taxon>
        <taxon>Isosphaeraceae</taxon>
        <taxon>Tautonia</taxon>
    </lineage>
</organism>
<dbReference type="KEGG" id="tpla:ElP_01410"/>
<feature type="region of interest" description="Disordered" evidence="1">
    <location>
        <begin position="42"/>
        <end position="69"/>
    </location>
</feature>
<dbReference type="EMBL" id="CP036426">
    <property type="protein sequence ID" value="QDV32313.1"/>
    <property type="molecule type" value="Genomic_DNA"/>
</dbReference>
<gene>
    <name evidence="2" type="ORF">ElP_01410</name>
</gene>
<reference evidence="2 3" key="1">
    <citation type="submission" date="2019-02" db="EMBL/GenBank/DDBJ databases">
        <title>Deep-cultivation of Planctomycetes and their phenomic and genomic characterization uncovers novel biology.</title>
        <authorList>
            <person name="Wiegand S."/>
            <person name="Jogler M."/>
            <person name="Boedeker C."/>
            <person name="Pinto D."/>
            <person name="Vollmers J."/>
            <person name="Rivas-Marin E."/>
            <person name="Kohn T."/>
            <person name="Peeters S.H."/>
            <person name="Heuer A."/>
            <person name="Rast P."/>
            <person name="Oberbeckmann S."/>
            <person name="Bunk B."/>
            <person name="Jeske O."/>
            <person name="Meyerdierks A."/>
            <person name="Storesund J.E."/>
            <person name="Kallscheuer N."/>
            <person name="Luecker S."/>
            <person name="Lage O.M."/>
            <person name="Pohl T."/>
            <person name="Merkel B.J."/>
            <person name="Hornburger P."/>
            <person name="Mueller R.-W."/>
            <person name="Bruemmer F."/>
            <person name="Labrenz M."/>
            <person name="Spormann A.M."/>
            <person name="Op den Camp H."/>
            <person name="Overmann J."/>
            <person name="Amann R."/>
            <person name="Jetten M.S.M."/>
            <person name="Mascher T."/>
            <person name="Medema M.H."/>
            <person name="Devos D.P."/>
            <person name="Kaster A.-K."/>
            <person name="Ovreas L."/>
            <person name="Rohde M."/>
            <person name="Galperin M.Y."/>
            <person name="Jogler C."/>
        </authorList>
    </citation>
    <scope>NUCLEOTIDE SEQUENCE [LARGE SCALE GENOMIC DNA]</scope>
    <source>
        <strain evidence="2 3">ElP</strain>
    </source>
</reference>
<evidence type="ECO:0000313" key="3">
    <source>
        <dbReference type="Proteomes" id="UP000317835"/>
    </source>
</evidence>
<keyword evidence="3" id="KW-1185">Reference proteome</keyword>
<evidence type="ECO:0000256" key="1">
    <source>
        <dbReference type="SAM" id="MobiDB-lite"/>
    </source>
</evidence>
<dbReference type="PROSITE" id="PS51257">
    <property type="entry name" value="PROKAR_LIPOPROTEIN"/>
    <property type="match status" value="1"/>
</dbReference>